<dbReference type="Proteomes" id="UP000296862">
    <property type="component" value="Chromosome"/>
</dbReference>
<gene>
    <name evidence="2" type="ORF">GS03_02068</name>
</gene>
<dbReference type="RefSeq" id="WP_136152456.1">
    <property type="nucleotide sequence ID" value="NZ_CP038810.1"/>
</dbReference>
<sequence length="121" mass="14043">MKQLILIAAMLMSMTAKLVAQENKSIEVNHFQKQNIKLQKENHQFEIVAKEDVDVNLKFKLKEEGYLNVLVTDKKDKVVFSKKIQKESENRIAFTMEENEKYTIKLIGDNQSNLVVNVSED</sequence>
<dbReference type="OrthoDB" id="10005501at2"/>
<proteinExistence type="predicted"/>
<evidence type="ECO:0000256" key="1">
    <source>
        <dbReference type="SAM" id="SignalP"/>
    </source>
</evidence>
<feature type="signal peptide" evidence="1">
    <location>
        <begin position="1"/>
        <end position="20"/>
    </location>
</feature>
<dbReference type="AlphaFoldDB" id="A0A4P7PVY9"/>
<reference evidence="2 3" key="1">
    <citation type="submission" date="2019-04" db="EMBL/GenBank/DDBJ databases">
        <title>Flavobacterium sp. GS03.</title>
        <authorList>
            <person name="Kim H."/>
        </authorList>
    </citation>
    <scope>NUCLEOTIDE SEQUENCE [LARGE SCALE GENOMIC DNA]</scope>
    <source>
        <strain evidence="2 3">GS03</strain>
    </source>
</reference>
<feature type="chain" id="PRO_5020403806" evidence="1">
    <location>
        <begin position="21"/>
        <end position="121"/>
    </location>
</feature>
<protein>
    <submittedName>
        <fullName evidence="2">Uncharacterized protein</fullName>
    </submittedName>
</protein>
<evidence type="ECO:0000313" key="3">
    <source>
        <dbReference type="Proteomes" id="UP000296862"/>
    </source>
</evidence>
<accession>A0A4P7PVY9</accession>
<dbReference type="KEGG" id="fsn:GS03_02068"/>
<organism evidence="2 3">
    <name type="scientific">Flavobacterium sangjuense</name>
    <dbReference type="NCBI Taxonomy" id="2518177"/>
    <lineage>
        <taxon>Bacteria</taxon>
        <taxon>Pseudomonadati</taxon>
        <taxon>Bacteroidota</taxon>
        <taxon>Flavobacteriia</taxon>
        <taxon>Flavobacteriales</taxon>
        <taxon>Flavobacteriaceae</taxon>
        <taxon>Flavobacterium</taxon>
    </lineage>
</organism>
<evidence type="ECO:0000313" key="2">
    <source>
        <dbReference type="EMBL" id="QBZ98560.1"/>
    </source>
</evidence>
<name>A0A4P7PVY9_9FLAO</name>
<keyword evidence="3" id="KW-1185">Reference proteome</keyword>
<dbReference type="EMBL" id="CP038810">
    <property type="protein sequence ID" value="QBZ98560.1"/>
    <property type="molecule type" value="Genomic_DNA"/>
</dbReference>
<keyword evidence="1" id="KW-0732">Signal</keyword>